<dbReference type="EMBL" id="HACG01028780">
    <property type="protein sequence ID" value="CEK75645.1"/>
    <property type="molecule type" value="Transcribed_RNA"/>
</dbReference>
<dbReference type="CDD" id="cd12534">
    <property type="entry name" value="RRM_SARFH"/>
    <property type="match status" value="1"/>
</dbReference>
<feature type="compositionally biased region" description="Basic and acidic residues" evidence="10">
    <location>
        <begin position="254"/>
        <end position="267"/>
    </location>
</feature>
<dbReference type="PROSITE" id="PS50199">
    <property type="entry name" value="ZF_RANBP2_2"/>
    <property type="match status" value="1"/>
</dbReference>
<feature type="region of interest" description="Disordered" evidence="10">
    <location>
        <begin position="97"/>
        <end position="146"/>
    </location>
</feature>
<dbReference type="InterPro" id="IPR034870">
    <property type="entry name" value="TET_fam"/>
</dbReference>
<evidence type="ECO:0000256" key="3">
    <source>
        <dbReference type="ARBA" id="ARBA00022723"/>
    </source>
</evidence>
<dbReference type="GO" id="GO:0008270">
    <property type="term" value="F:zinc ion binding"/>
    <property type="evidence" value="ECO:0007669"/>
    <property type="project" value="UniProtKB-KW"/>
</dbReference>
<proteinExistence type="inferred from homology"/>
<evidence type="ECO:0000256" key="10">
    <source>
        <dbReference type="SAM" id="MobiDB-lite"/>
    </source>
</evidence>
<dbReference type="PRINTS" id="PR01228">
    <property type="entry name" value="EGGSHELL"/>
</dbReference>
<feature type="compositionally biased region" description="Gly residues" evidence="10">
    <location>
        <begin position="99"/>
        <end position="122"/>
    </location>
</feature>
<comment type="similarity">
    <text evidence="2">Belongs to the RRM TET family.</text>
</comment>
<feature type="compositionally biased region" description="Basic and acidic residues" evidence="10">
    <location>
        <begin position="225"/>
        <end position="240"/>
    </location>
</feature>
<evidence type="ECO:0000256" key="4">
    <source>
        <dbReference type="ARBA" id="ARBA00022771"/>
    </source>
</evidence>
<dbReference type="InterPro" id="IPR035979">
    <property type="entry name" value="RBD_domain_sf"/>
</dbReference>
<organism evidence="14">
    <name type="scientific">Arion vulgaris</name>
    <dbReference type="NCBI Taxonomy" id="1028688"/>
    <lineage>
        <taxon>Eukaryota</taxon>
        <taxon>Metazoa</taxon>
        <taxon>Spiralia</taxon>
        <taxon>Lophotrochozoa</taxon>
        <taxon>Mollusca</taxon>
        <taxon>Gastropoda</taxon>
        <taxon>Heterobranchia</taxon>
        <taxon>Euthyneura</taxon>
        <taxon>Panpulmonata</taxon>
        <taxon>Eupulmonata</taxon>
        <taxon>Stylommatophora</taxon>
        <taxon>Helicina</taxon>
        <taxon>Arionoidea</taxon>
        <taxon>Arionidae</taxon>
        <taxon>Arion</taxon>
    </lineage>
</organism>
<evidence type="ECO:0000256" key="5">
    <source>
        <dbReference type="ARBA" id="ARBA00022833"/>
    </source>
</evidence>
<evidence type="ECO:0000256" key="6">
    <source>
        <dbReference type="ARBA" id="ARBA00022884"/>
    </source>
</evidence>
<feature type="domain" description="RRM" evidence="11">
    <location>
        <begin position="6"/>
        <end position="92"/>
    </location>
</feature>
<evidence type="ECO:0000256" key="7">
    <source>
        <dbReference type="ARBA" id="ARBA00023242"/>
    </source>
</evidence>
<dbReference type="GO" id="GO:0006355">
    <property type="term" value="P:regulation of DNA-templated transcription"/>
    <property type="evidence" value="ECO:0007669"/>
    <property type="project" value="InterPro"/>
</dbReference>
<dbReference type="InterPro" id="IPR001876">
    <property type="entry name" value="Znf_RanBP2"/>
</dbReference>
<dbReference type="Gene3D" id="3.30.70.330">
    <property type="match status" value="1"/>
</dbReference>
<feature type="compositionally biased region" description="Gly residues" evidence="10">
    <location>
        <begin position="241"/>
        <end position="253"/>
    </location>
</feature>
<comment type="subcellular location">
    <subcellularLocation>
        <location evidence="1">Nucleus</location>
    </subcellularLocation>
</comment>
<dbReference type="Pfam" id="PF00076">
    <property type="entry name" value="RRM_1"/>
    <property type="match status" value="1"/>
</dbReference>
<evidence type="ECO:0000313" key="13">
    <source>
        <dbReference type="EMBL" id="CEK75643.1"/>
    </source>
</evidence>
<protein>
    <recommendedName>
        <fullName evidence="15">RRM domain-containing protein</fullName>
    </recommendedName>
</protein>
<feature type="compositionally biased region" description="Basic and acidic residues" evidence="10">
    <location>
        <begin position="123"/>
        <end position="132"/>
    </location>
</feature>
<dbReference type="InterPro" id="IPR012677">
    <property type="entry name" value="Nucleotide-bd_a/b_plait_sf"/>
</dbReference>
<dbReference type="SMART" id="SM00547">
    <property type="entry name" value="ZnF_RBZ"/>
    <property type="match status" value="1"/>
</dbReference>
<evidence type="ECO:0000259" key="12">
    <source>
        <dbReference type="PROSITE" id="PS50199"/>
    </source>
</evidence>
<feature type="region of interest" description="Disordered" evidence="10">
    <location>
        <begin position="176"/>
        <end position="267"/>
    </location>
</feature>
<evidence type="ECO:0008006" key="15">
    <source>
        <dbReference type="Google" id="ProtNLM"/>
    </source>
</evidence>
<dbReference type="GO" id="GO:0005634">
    <property type="term" value="C:nucleus"/>
    <property type="evidence" value="ECO:0007669"/>
    <property type="project" value="UniProtKB-SubCell"/>
</dbReference>
<keyword evidence="5" id="KW-0862">Zinc</keyword>
<evidence type="ECO:0000256" key="9">
    <source>
        <dbReference type="PROSITE-ProRule" id="PRU00322"/>
    </source>
</evidence>
<dbReference type="SUPFAM" id="SSF54928">
    <property type="entry name" value="RNA-binding domain, RBD"/>
    <property type="match status" value="1"/>
</dbReference>
<dbReference type="PROSITE" id="PS50102">
    <property type="entry name" value="RRM"/>
    <property type="match status" value="1"/>
</dbReference>
<reference evidence="14" key="1">
    <citation type="submission" date="2014-12" db="EMBL/GenBank/DDBJ databases">
        <title>Insight into the proteome of Arion vulgaris.</title>
        <authorList>
            <person name="Aradska J."/>
            <person name="Bulat T."/>
            <person name="Smidak R."/>
            <person name="Sarate P."/>
            <person name="Gangsoo J."/>
            <person name="Sialana F."/>
            <person name="Bilban M."/>
            <person name="Lubec G."/>
        </authorList>
    </citation>
    <scope>NUCLEOTIDE SEQUENCE</scope>
    <source>
        <tissue evidence="14">Skin</tissue>
    </source>
</reference>
<keyword evidence="3" id="KW-0479">Metal-binding</keyword>
<dbReference type="Pfam" id="PF00641">
    <property type="entry name" value="Zn_ribbon_RanBP"/>
    <property type="match status" value="1"/>
</dbReference>
<dbReference type="SMART" id="SM00360">
    <property type="entry name" value="RRM"/>
    <property type="match status" value="1"/>
</dbReference>
<keyword evidence="6 8" id="KW-0694">RNA-binding</keyword>
<accession>A0A0B7A6M6</accession>
<feature type="compositionally biased region" description="Gly residues" evidence="10">
    <location>
        <begin position="133"/>
        <end position="146"/>
    </location>
</feature>
<evidence type="ECO:0000313" key="14">
    <source>
        <dbReference type="EMBL" id="CEK75645.1"/>
    </source>
</evidence>
<evidence type="ECO:0000259" key="11">
    <source>
        <dbReference type="PROSITE" id="PS50102"/>
    </source>
</evidence>
<feature type="compositionally biased region" description="Gly residues" evidence="10">
    <location>
        <begin position="201"/>
        <end position="224"/>
    </location>
</feature>
<dbReference type="PANTHER" id="PTHR23238">
    <property type="entry name" value="RNA BINDING PROTEIN"/>
    <property type="match status" value="1"/>
</dbReference>
<dbReference type="Gene3D" id="4.10.1060.10">
    <property type="entry name" value="Zinc finger, RanBP2-type"/>
    <property type="match status" value="1"/>
</dbReference>
<evidence type="ECO:0000256" key="8">
    <source>
        <dbReference type="PROSITE-ProRule" id="PRU00176"/>
    </source>
</evidence>
<feature type="domain" description="RanBP2-type" evidence="12">
    <location>
        <begin position="147"/>
        <end position="178"/>
    </location>
</feature>
<feature type="compositionally biased region" description="Gly residues" evidence="10">
    <location>
        <begin position="177"/>
        <end position="188"/>
    </location>
</feature>
<dbReference type="SUPFAM" id="SSF90209">
    <property type="entry name" value="Ran binding protein zinc finger-like"/>
    <property type="match status" value="1"/>
</dbReference>
<dbReference type="PROSITE" id="PS01358">
    <property type="entry name" value="ZF_RANBP2_1"/>
    <property type="match status" value="1"/>
</dbReference>
<gene>
    <name evidence="14" type="primary">ORF96408</name>
    <name evidence="13" type="synonym">ORF96400</name>
</gene>
<dbReference type="InterPro" id="IPR036443">
    <property type="entry name" value="Znf_RanBP2_sf"/>
</dbReference>
<evidence type="ECO:0000256" key="2">
    <source>
        <dbReference type="ARBA" id="ARBA00008448"/>
    </source>
</evidence>
<evidence type="ECO:0000256" key="1">
    <source>
        <dbReference type="ARBA" id="ARBA00004123"/>
    </source>
</evidence>
<sequence>MEVQQDTIFVSNMGQDVSEELLVQHFGSIGVIKTDKKTNTPKVWIYKDKVSNLPKGEATVTYDDPDTAKAAIDWFDGKDFSGSVIKVELAQRQKSTFVRGGGGRGGSGGGGGRGGGGFGGRGGGDRGGRGGDRGGFGGGGGGGGSGRDGDWTCLEDDCGNTNFSWRDTCNRCHAPKPGGGGGSGGGSGSDDDRGSSRGRGRGGFGRGGGGDRFGGGGRGGGGGGFRDRDRDGGDRGDRGGFRGGRGGSGGRGGGFDRDRNDRRSRPY</sequence>
<name>A0A0B7A6M6_9EUPU</name>
<dbReference type="EMBL" id="HACG01028778">
    <property type="protein sequence ID" value="CEK75643.1"/>
    <property type="molecule type" value="Transcribed_RNA"/>
</dbReference>
<dbReference type="AlphaFoldDB" id="A0A0B7A6M6"/>
<dbReference type="InterPro" id="IPR000504">
    <property type="entry name" value="RRM_dom"/>
</dbReference>
<dbReference type="GO" id="GO:0003723">
    <property type="term" value="F:RNA binding"/>
    <property type="evidence" value="ECO:0007669"/>
    <property type="project" value="UniProtKB-UniRule"/>
</dbReference>
<keyword evidence="7" id="KW-0539">Nucleus</keyword>
<keyword evidence="4 9" id="KW-0863">Zinc-finger</keyword>